<dbReference type="AlphaFoldDB" id="E6PT87"/>
<protein>
    <submittedName>
        <fullName evidence="1">Uncharacterized protein</fullName>
    </submittedName>
</protein>
<gene>
    <name evidence="1" type="ORF">CARN2_3620</name>
</gene>
<proteinExistence type="predicted"/>
<sequence>MCGGVLSASGQATASMVEACACWNVRHGRRLRTVAQTNFFHLTHDHPTSPALVSHALHPAWLRASQDLDAIAHHHGHGISHHDERRRHPGLEGRPNFCAVHAHRHCLGHPPGFSKQRQL</sequence>
<organism evidence="1">
    <name type="scientific">mine drainage metagenome</name>
    <dbReference type="NCBI Taxonomy" id="410659"/>
    <lineage>
        <taxon>unclassified sequences</taxon>
        <taxon>metagenomes</taxon>
        <taxon>ecological metagenomes</taxon>
    </lineage>
</organism>
<reference evidence="1" key="1">
    <citation type="submission" date="2009-10" db="EMBL/GenBank/DDBJ databases">
        <title>Diversity of trophic interactions inside an arsenic-rich microbial ecosystem.</title>
        <authorList>
            <person name="Bertin P.N."/>
            <person name="Heinrich-Salmeron A."/>
            <person name="Pelletier E."/>
            <person name="Goulhen-Chollet F."/>
            <person name="Arsene-Ploetze F."/>
            <person name="Gallien S."/>
            <person name="Calteau A."/>
            <person name="Vallenet D."/>
            <person name="Casiot C."/>
            <person name="Chane-Woon-Ming B."/>
            <person name="Giloteaux L."/>
            <person name="Barakat M."/>
            <person name="Bonnefoy V."/>
            <person name="Bruneel O."/>
            <person name="Chandler M."/>
            <person name="Cleiss J."/>
            <person name="Duran R."/>
            <person name="Elbaz-Poulichet F."/>
            <person name="Fonknechten N."/>
            <person name="Lauga B."/>
            <person name="Mornico D."/>
            <person name="Ortet P."/>
            <person name="Schaeffer C."/>
            <person name="Siguier P."/>
            <person name="Alexander Thil Smith A."/>
            <person name="Van Dorsselaer A."/>
            <person name="Weissenbach J."/>
            <person name="Medigue C."/>
            <person name="Le Paslier D."/>
        </authorList>
    </citation>
    <scope>NUCLEOTIDE SEQUENCE</scope>
</reference>
<evidence type="ECO:0000313" key="1">
    <source>
        <dbReference type="EMBL" id="CBH98144.1"/>
    </source>
</evidence>
<dbReference type="EMBL" id="CABM01000049">
    <property type="protein sequence ID" value="CBH98144.1"/>
    <property type="molecule type" value="Genomic_DNA"/>
</dbReference>
<accession>E6PT87</accession>
<name>E6PT87_9ZZZZ</name>
<comment type="caution">
    <text evidence="1">The sequence shown here is derived from an EMBL/GenBank/DDBJ whole genome shotgun (WGS) entry which is preliminary data.</text>
</comment>